<evidence type="ECO:0000313" key="2">
    <source>
        <dbReference type="Proteomes" id="UP001177023"/>
    </source>
</evidence>
<dbReference type="EMBL" id="CATQJA010002628">
    <property type="protein sequence ID" value="CAJ0574172.1"/>
    <property type="molecule type" value="Genomic_DNA"/>
</dbReference>
<feature type="non-terminal residue" evidence="1">
    <location>
        <position position="87"/>
    </location>
</feature>
<name>A0AA36G633_9BILA</name>
<proteinExistence type="predicted"/>
<protein>
    <submittedName>
        <fullName evidence="1">Uncharacterized protein</fullName>
    </submittedName>
</protein>
<organism evidence="1 2">
    <name type="scientific">Mesorhabditis spiculigera</name>
    <dbReference type="NCBI Taxonomy" id="96644"/>
    <lineage>
        <taxon>Eukaryota</taxon>
        <taxon>Metazoa</taxon>
        <taxon>Ecdysozoa</taxon>
        <taxon>Nematoda</taxon>
        <taxon>Chromadorea</taxon>
        <taxon>Rhabditida</taxon>
        <taxon>Rhabditina</taxon>
        <taxon>Rhabditomorpha</taxon>
        <taxon>Rhabditoidea</taxon>
        <taxon>Rhabditidae</taxon>
        <taxon>Mesorhabditinae</taxon>
        <taxon>Mesorhabditis</taxon>
    </lineage>
</organism>
<dbReference type="AlphaFoldDB" id="A0AA36G633"/>
<accession>A0AA36G633</accession>
<reference evidence="1" key="1">
    <citation type="submission" date="2023-06" db="EMBL/GenBank/DDBJ databases">
        <authorList>
            <person name="Delattre M."/>
        </authorList>
    </citation>
    <scope>NUCLEOTIDE SEQUENCE</scope>
    <source>
        <strain evidence="1">AF72</strain>
    </source>
</reference>
<keyword evidence="2" id="KW-1185">Reference proteome</keyword>
<dbReference type="Proteomes" id="UP001177023">
    <property type="component" value="Unassembled WGS sequence"/>
</dbReference>
<sequence>MWVGTPGRDDELFAKMLIDEWLRAEREISRIRINAQPDYPNCPPLLRPYADFVLRQNRLKGYIRRVDGQVLHIEIGDLMIHLYTENM</sequence>
<evidence type="ECO:0000313" key="1">
    <source>
        <dbReference type="EMBL" id="CAJ0574172.1"/>
    </source>
</evidence>
<comment type="caution">
    <text evidence="1">The sequence shown here is derived from an EMBL/GenBank/DDBJ whole genome shotgun (WGS) entry which is preliminary data.</text>
</comment>
<gene>
    <name evidence="1" type="ORF">MSPICULIGERA_LOCUS12512</name>
</gene>